<evidence type="ECO:0000313" key="3">
    <source>
        <dbReference type="Proteomes" id="UP000186922"/>
    </source>
</evidence>
<feature type="compositionally biased region" description="Acidic residues" evidence="1">
    <location>
        <begin position="126"/>
        <end position="142"/>
    </location>
</feature>
<dbReference type="AlphaFoldDB" id="A0A1D1UKP4"/>
<proteinExistence type="predicted"/>
<accession>A0A1D1UKP4</accession>
<organism evidence="2 3">
    <name type="scientific">Ramazzottius varieornatus</name>
    <name type="common">Water bear</name>
    <name type="synonym">Tardigrade</name>
    <dbReference type="NCBI Taxonomy" id="947166"/>
    <lineage>
        <taxon>Eukaryota</taxon>
        <taxon>Metazoa</taxon>
        <taxon>Ecdysozoa</taxon>
        <taxon>Tardigrada</taxon>
        <taxon>Eutardigrada</taxon>
        <taxon>Parachela</taxon>
        <taxon>Hypsibioidea</taxon>
        <taxon>Ramazzottiidae</taxon>
        <taxon>Ramazzottius</taxon>
    </lineage>
</organism>
<sequence>MYSSTSSPTVVMDVIDFEVIANRQSGQQETITIDSKDIGEMDDGALLSPTSPTENRVPTPVVYRSIVKRIFPPRSSVSVPRSPEITVSEVRADRPKRHSRNPNVEIYKEPAWSSEDEQEEHKSDEEYQCEENTETEGEDGDDSIMGLPQIRLDRKGRWSFQKNPLGRRLEIRC</sequence>
<reference evidence="2 3" key="1">
    <citation type="journal article" date="2016" name="Nat. Commun.">
        <title>Extremotolerant tardigrade genome and improved radiotolerance of human cultured cells by tardigrade-unique protein.</title>
        <authorList>
            <person name="Hashimoto T."/>
            <person name="Horikawa D.D."/>
            <person name="Saito Y."/>
            <person name="Kuwahara H."/>
            <person name="Kozuka-Hata H."/>
            <person name="Shin-I T."/>
            <person name="Minakuchi Y."/>
            <person name="Ohishi K."/>
            <person name="Motoyama A."/>
            <person name="Aizu T."/>
            <person name="Enomoto A."/>
            <person name="Kondo K."/>
            <person name="Tanaka S."/>
            <person name="Hara Y."/>
            <person name="Koshikawa S."/>
            <person name="Sagara H."/>
            <person name="Miura T."/>
            <person name="Yokobori S."/>
            <person name="Miyagawa K."/>
            <person name="Suzuki Y."/>
            <person name="Kubo T."/>
            <person name="Oyama M."/>
            <person name="Kohara Y."/>
            <person name="Fujiyama A."/>
            <person name="Arakawa K."/>
            <person name="Katayama T."/>
            <person name="Toyoda A."/>
            <person name="Kunieda T."/>
        </authorList>
    </citation>
    <scope>NUCLEOTIDE SEQUENCE [LARGE SCALE GENOMIC DNA]</scope>
    <source>
        <strain evidence="2 3">YOKOZUNA-1</strain>
    </source>
</reference>
<dbReference type="Proteomes" id="UP000186922">
    <property type="component" value="Unassembled WGS sequence"/>
</dbReference>
<gene>
    <name evidence="2" type="primary">RvY_01709</name>
    <name evidence="2" type="synonym">RvY_01709.2</name>
    <name evidence="2" type="ORF">RvY_01709-2</name>
</gene>
<protein>
    <submittedName>
        <fullName evidence="2">Uncharacterized protein</fullName>
    </submittedName>
</protein>
<feature type="compositionally biased region" description="Low complexity" evidence="1">
    <location>
        <begin position="74"/>
        <end position="83"/>
    </location>
</feature>
<keyword evidence="3" id="KW-1185">Reference proteome</keyword>
<name>A0A1D1UKP4_RAMVA</name>
<evidence type="ECO:0000313" key="2">
    <source>
        <dbReference type="EMBL" id="GAU89120.1"/>
    </source>
</evidence>
<comment type="caution">
    <text evidence="2">The sequence shown here is derived from an EMBL/GenBank/DDBJ whole genome shotgun (WGS) entry which is preliminary data.</text>
</comment>
<dbReference type="EMBL" id="BDGG01000001">
    <property type="protein sequence ID" value="GAU89120.1"/>
    <property type="molecule type" value="Genomic_DNA"/>
</dbReference>
<evidence type="ECO:0000256" key="1">
    <source>
        <dbReference type="SAM" id="MobiDB-lite"/>
    </source>
</evidence>
<feature type="region of interest" description="Disordered" evidence="1">
    <location>
        <begin position="74"/>
        <end position="156"/>
    </location>
</feature>